<reference evidence="1 2" key="1">
    <citation type="submission" date="2018-02" db="EMBL/GenBank/DDBJ databases">
        <title>Complete genome of Nitrosopumilus ureaphilus PS0.</title>
        <authorList>
            <person name="Qin W."/>
            <person name="Zheng Y."/>
            <person name="Stahl D.A."/>
        </authorList>
    </citation>
    <scope>NUCLEOTIDE SEQUENCE [LARGE SCALE GENOMIC DNA]</scope>
    <source>
        <strain evidence="1 2">PS0</strain>
    </source>
</reference>
<proteinExistence type="predicted"/>
<dbReference type="InterPro" id="IPR035069">
    <property type="entry name" value="TTHA1013/TTHA0281-like"/>
</dbReference>
<evidence type="ECO:0000313" key="1">
    <source>
        <dbReference type="EMBL" id="QLH06511.1"/>
    </source>
</evidence>
<organism evidence="1 2">
    <name type="scientific">Nitrosopumilus ureiphilus</name>
    <dbReference type="NCBI Taxonomy" id="1470067"/>
    <lineage>
        <taxon>Archaea</taxon>
        <taxon>Nitrososphaerota</taxon>
        <taxon>Nitrososphaeria</taxon>
        <taxon>Nitrosopumilales</taxon>
        <taxon>Nitrosopumilaceae</taxon>
        <taxon>Nitrosopumilus</taxon>
    </lineage>
</organism>
<keyword evidence="2" id="KW-1185">Reference proteome</keyword>
<dbReference type="Gene3D" id="3.30.160.250">
    <property type="match status" value="1"/>
</dbReference>
<accession>A0A7D5M5E8</accession>
<dbReference type="EMBL" id="CP026995">
    <property type="protein sequence ID" value="QLH06511.1"/>
    <property type="molecule type" value="Genomic_DNA"/>
</dbReference>
<protein>
    <recommendedName>
        <fullName evidence="3">HicB family protein</fullName>
    </recommendedName>
</protein>
<evidence type="ECO:0008006" key="3">
    <source>
        <dbReference type="Google" id="ProtNLM"/>
    </source>
</evidence>
<dbReference type="Proteomes" id="UP000509478">
    <property type="component" value="Chromosome"/>
</dbReference>
<name>A0A7D5M5E8_9ARCH</name>
<dbReference type="KEGG" id="nue:C5F50_05065"/>
<gene>
    <name evidence="1" type="ORF">C5F50_05065</name>
</gene>
<dbReference type="AlphaFoldDB" id="A0A7D5M5E8"/>
<evidence type="ECO:0000313" key="2">
    <source>
        <dbReference type="Proteomes" id="UP000509478"/>
    </source>
</evidence>
<sequence length="100" mass="11373">MYASSSMLFLHYKIKCIVEYIDLILYSKNNNLKYGTKKEFNIVVKKDGKFYAGYCIEIPQARGQGNTKAEAIEDTKKAIKMCKSYLQAKSKTSKAITVTI</sequence>
<dbReference type="SUPFAM" id="SSF143100">
    <property type="entry name" value="TTHA1013/TTHA0281-like"/>
    <property type="match status" value="1"/>
</dbReference>